<evidence type="ECO:0000256" key="6">
    <source>
        <dbReference type="ARBA" id="ARBA00022692"/>
    </source>
</evidence>
<feature type="transmembrane region" description="Helical" evidence="9">
    <location>
        <begin position="366"/>
        <end position="388"/>
    </location>
</feature>
<dbReference type="NCBIfam" id="TIGR00915">
    <property type="entry name" value="2A0602"/>
    <property type="match status" value="1"/>
</dbReference>
<dbReference type="Proteomes" id="UP001620460">
    <property type="component" value="Unassembled WGS sequence"/>
</dbReference>
<dbReference type="RefSeq" id="WP_404635282.1">
    <property type="nucleotide sequence ID" value="NZ_JADIKM010000005.1"/>
</dbReference>
<evidence type="ECO:0000256" key="5">
    <source>
        <dbReference type="ARBA" id="ARBA00022519"/>
    </source>
</evidence>
<dbReference type="Gene3D" id="3.30.2090.10">
    <property type="entry name" value="Multidrug efflux transporter AcrB TolC docking domain, DN and DC subdomains"/>
    <property type="match status" value="2"/>
</dbReference>
<evidence type="ECO:0000256" key="3">
    <source>
        <dbReference type="ARBA" id="ARBA00022448"/>
    </source>
</evidence>
<sequence length="1059" mass="113264">MPSFFIDRPIFAWVVAILITLGGTLAVLNMGIESYPNIAPPQVTVSASYPGASADTTEKTVTQVIEQQLTGIDHLLYFSSSSSANGSASVTLTFETGTDPDIAQVQVQNKVSLATPRLPSEVTQQGVVVAKANPDFLMFVALTSDNPAIDGARLNDIVSSQVLDQISRISGVGSIRQIGSEYAMRIWLNPDKLHGYSLSASQVLAAIRAQNVQFAAGSLGADPAPAGQGFSATVSAEGRFSTPAEFGNIILRANSDGTTVRLSDVARIAFGPQNYGFHAQYNGKEAGAFGVQLLPGANALDVATAVRSKMTELAKSFPQGVSWFVPYDSTPFVRISIEEVMHTLIEAMILVFLVMLIFLQNIRATIIPTLVIPVALLGTFLGLLPLGFTVNQLTLFGMVLAIGIVVDDAIVVIENVERIMTEEGLSPKEATRKAMGQITGAIVAITVVLAAVFVPSALQPGASGVIYKQFALTIAVSMGFSALLALSFTPALCASILKPEHEHKKNFVYRGFNRIFERVTRIYSGHIGSAISHAPRWMMVFAAICVLCGVLFVRMPTSFVPSEDQGFALAIVSLPPGASVERTQNVMKQVRARLIKDPAVEGMFQISGFSFVGAGENTGMTFIRLKDWAKRDVTADQFIAKANGMLHGIRDAQIFVVNLPTIRGLSQFGGIDMWLQARAGQDRSELTKARNTLLGKAAQDNKLMGIRPQALEDAPALQLKVDRVQAQTLGLSVSDIYNAIQLTLAPVYVNDFAYAGRVKRVLMQADQAYRMGPDALQHIYTPSAKVASDGSTQMIPISSVVDAKWTLASPALARYNGYSAVEIVGNAAQGYSTGQAMGEMEKIVNDDLPKGFGYDWTGQSYQEILSGNSATLLMVLSIVIVFLCLAALYESWSIPVAVLLVVPLGLLGAVVFSMLRGLPNDIYFKIGLITVIGLAAKNAILIVEFAVEKQAEGKSLREGVIEASRLRLRPILMTSMAFILGVLPLAISSGAGANSRHAIGTGVIGGMTFATFLGLLLIPVFYVVVRRLLGDRLDGPESGKPAGHHGGMQPFDSDPRRGA</sequence>
<accession>A0ABW8JZH5</accession>
<gene>
    <name evidence="11" type="ORF">ISP17_17030</name>
</gene>
<protein>
    <recommendedName>
        <fullName evidence="9">Efflux pump membrane transporter</fullName>
    </recommendedName>
</protein>
<dbReference type="Gene3D" id="3.30.70.1440">
    <property type="entry name" value="Multidrug efflux transporter AcrB pore domain"/>
    <property type="match status" value="1"/>
</dbReference>
<dbReference type="PRINTS" id="PR00702">
    <property type="entry name" value="ACRIFLAVINRP"/>
</dbReference>
<evidence type="ECO:0000313" key="11">
    <source>
        <dbReference type="EMBL" id="MFK2905665.1"/>
    </source>
</evidence>
<feature type="transmembrane region" description="Helical" evidence="9">
    <location>
        <begin position="470"/>
        <end position="497"/>
    </location>
</feature>
<dbReference type="Gene3D" id="3.30.70.1430">
    <property type="entry name" value="Multidrug efflux transporter AcrB pore domain"/>
    <property type="match status" value="2"/>
</dbReference>
<feature type="transmembrane region" description="Helical" evidence="9">
    <location>
        <begin position="968"/>
        <end position="987"/>
    </location>
</feature>
<keyword evidence="6 9" id="KW-0812">Transmembrane</keyword>
<dbReference type="NCBIfam" id="NF000282">
    <property type="entry name" value="RND_permease_1"/>
    <property type="match status" value="1"/>
</dbReference>
<evidence type="ECO:0000313" key="12">
    <source>
        <dbReference type="Proteomes" id="UP001620460"/>
    </source>
</evidence>
<evidence type="ECO:0000256" key="8">
    <source>
        <dbReference type="ARBA" id="ARBA00023136"/>
    </source>
</evidence>
<feature type="transmembrane region" description="Helical" evidence="9">
    <location>
        <begin position="434"/>
        <end position="458"/>
    </location>
</feature>
<evidence type="ECO:0000256" key="7">
    <source>
        <dbReference type="ARBA" id="ARBA00022989"/>
    </source>
</evidence>
<keyword evidence="5 9" id="KW-0997">Cell inner membrane</keyword>
<dbReference type="Pfam" id="PF00873">
    <property type="entry name" value="ACR_tran"/>
    <property type="match status" value="1"/>
</dbReference>
<dbReference type="PANTHER" id="PTHR32063">
    <property type="match status" value="1"/>
</dbReference>
<dbReference type="InterPro" id="IPR004764">
    <property type="entry name" value="MdtF-like"/>
</dbReference>
<dbReference type="Gene3D" id="1.20.1640.10">
    <property type="entry name" value="Multidrug efflux transporter AcrB transmembrane domain"/>
    <property type="match status" value="2"/>
</dbReference>
<dbReference type="SUPFAM" id="SSF82693">
    <property type="entry name" value="Multidrug efflux transporter AcrB pore domain, PN1, PN2, PC1 and PC2 subdomains"/>
    <property type="match status" value="4"/>
</dbReference>
<keyword evidence="4" id="KW-1003">Cell membrane</keyword>
<feature type="transmembrane region" description="Helical" evidence="9">
    <location>
        <begin position="870"/>
        <end position="889"/>
    </location>
</feature>
<dbReference type="EMBL" id="JADIKM010000005">
    <property type="protein sequence ID" value="MFK2905665.1"/>
    <property type="molecule type" value="Genomic_DNA"/>
</dbReference>
<evidence type="ECO:0000256" key="4">
    <source>
        <dbReference type="ARBA" id="ARBA00022475"/>
    </source>
</evidence>
<evidence type="ECO:0000256" key="9">
    <source>
        <dbReference type="RuleBase" id="RU364070"/>
    </source>
</evidence>
<keyword evidence="8 9" id="KW-0472">Membrane</keyword>
<keyword evidence="7 9" id="KW-1133">Transmembrane helix</keyword>
<feature type="transmembrane region" description="Helical" evidence="9">
    <location>
        <begin position="537"/>
        <end position="555"/>
    </location>
</feature>
<organism evidence="11 12">
    <name type="scientific">Dyella ginsengisoli</name>
    <dbReference type="NCBI Taxonomy" id="363848"/>
    <lineage>
        <taxon>Bacteria</taxon>
        <taxon>Pseudomonadati</taxon>
        <taxon>Pseudomonadota</taxon>
        <taxon>Gammaproteobacteria</taxon>
        <taxon>Lysobacterales</taxon>
        <taxon>Rhodanobacteraceae</taxon>
        <taxon>Dyella</taxon>
    </lineage>
</organism>
<name>A0ABW8JZH5_9GAMM</name>
<feature type="transmembrane region" description="Helical" evidence="9">
    <location>
        <begin position="340"/>
        <end position="359"/>
    </location>
</feature>
<keyword evidence="12" id="KW-1185">Reference proteome</keyword>
<feature type="transmembrane region" description="Helical" evidence="9">
    <location>
        <begin position="922"/>
        <end position="947"/>
    </location>
</feature>
<dbReference type="SUPFAM" id="SSF82714">
    <property type="entry name" value="Multidrug efflux transporter AcrB TolC docking domain, DN and DC subdomains"/>
    <property type="match status" value="2"/>
</dbReference>
<keyword evidence="3 9" id="KW-0813">Transport</keyword>
<dbReference type="PANTHER" id="PTHR32063:SF13">
    <property type="entry name" value="MULTIDRUG EFFLUX PUMP SUBUNIT ACRB-RELATED"/>
    <property type="match status" value="1"/>
</dbReference>
<feature type="transmembrane region" description="Helical" evidence="9">
    <location>
        <begin position="896"/>
        <end position="916"/>
    </location>
</feature>
<dbReference type="Gene3D" id="3.30.70.1320">
    <property type="entry name" value="Multidrug efflux transporter AcrB pore domain like"/>
    <property type="match status" value="1"/>
</dbReference>
<comment type="caution">
    <text evidence="11">The sequence shown here is derived from an EMBL/GenBank/DDBJ whole genome shotgun (WGS) entry which is preliminary data.</text>
</comment>
<evidence type="ECO:0000256" key="2">
    <source>
        <dbReference type="ARBA" id="ARBA00010942"/>
    </source>
</evidence>
<feature type="region of interest" description="Disordered" evidence="10">
    <location>
        <begin position="1036"/>
        <end position="1059"/>
    </location>
</feature>
<evidence type="ECO:0000256" key="1">
    <source>
        <dbReference type="ARBA" id="ARBA00004429"/>
    </source>
</evidence>
<comment type="subcellular location">
    <subcellularLocation>
        <location evidence="1 9">Cell inner membrane</location>
        <topology evidence="1 9">Multi-pass membrane protein</topology>
    </subcellularLocation>
</comment>
<dbReference type="SUPFAM" id="SSF82866">
    <property type="entry name" value="Multidrug efflux transporter AcrB transmembrane domain"/>
    <property type="match status" value="2"/>
</dbReference>
<reference evidence="11 12" key="1">
    <citation type="submission" date="2020-10" db="EMBL/GenBank/DDBJ databases">
        <title>Phylogeny of dyella-like bacteria.</title>
        <authorList>
            <person name="Fu J."/>
        </authorList>
    </citation>
    <scope>NUCLEOTIDE SEQUENCE [LARGE SCALE GENOMIC DNA]</scope>
    <source>
        <strain evidence="11 12">Gsoil3046</strain>
    </source>
</reference>
<comment type="similarity">
    <text evidence="2 9">Belongs to the resistance-nodulation-cell division (RND) (TC 2.A.6) family.</text>
</comment>
<dbReference type="InterPro" id="IPR001036">
    <property type="entry name" value="Acrflvin-R"/>
</dbReference>
<proteinExistence type="inferred from homology"/>
<feature type="transmembrane region" description="Helical" evidence="9">
    <location>
        <begin position="999"/>
        <end position="1025"/>
    </location>
</feature>
<evidence type="ECO:0000256" key="10">
    <source>
        <dbReference type="SAM" id="MobiDB-lite"/>
    </source>
</evidence>
<dbReference type="InterPro" id="IPR027463">
    <property type="entry name" value="AcrB_DN_DC_subdom"/>
</dbReference>
<comment type="caution">
    <text evidence="9">Lacks conserved residue(s) required for the propagation of feature annotation.</text>
</comment>